<feature type="transmembrane region" description="Helical" evidence="1">
    <location>
        <begin position="526"/>
        <end position="544"/>
    </location>
</feature>
<dbReference type="InterPro" id="IPR046623">
    <property type="entry name" value="DUF6536"/>
</dbReference>
<proteinExistence type="predicted"/>
<evidence type="ECO:0000256" key="1">
    <source>
        <dbReference type="SAM" id="Phobius"/>
    </source>
</evidence>
<reference evidence="3 4" key="1">
    <citation type="submission" date="2020-01" db="EMBL/GenBank/DDBJ databases">
        <authorList>
            <consortium name="DOE Joint Genome Institute"/>
            <person name="Haridas S."/>
            <person name="Albert R."/>
            <person name="Binder M."/>
            <person name="Bloem J."/>
            <person name="Labutti K."/>
            <person name="Salamov A."/>
            <person name="Andreopoulos B."/>
            <person name="Baker S.E."/>
            <person name="Barry K."/>
            <person name="Bills G."/>
            <person name="Bluhm B.H."/>
            <person name="Cannon C."/>
            <person name="Castanera R."/>
            <person name="Culley D.E."/>
            <person name="Daum C."/>
            <person name="Ezra D."/>
            <person name="Gonzalez J.B."/>
            <person name="Henrissat B."/>
            <person name="Kuo A."/>
            <person name="Liang C."/>
            <person name="Lipzen A."/>
            <person name="Lutzoni F."/>
            <person name="Magnuson J."/>
            <person name="Mondo S."/>
            <person name="Nolan M."/>
            <person name="Ohm R."/>
            <person name="Pangilinan J."/>
            <person name="Park H.-J.H."/>
            <person name="Ramirez L."/>
            <person name="Alfaro M."/>
            <person name="Sun H."/>
            <person name="Tritt A."/>
            <person name="Yoshinaga Y."/>
            <person name="Zwiers L.-H.L."/>
            <person name="Turgeon B.G."/>
            <person name="Goodwin S.B."/>
            <person name="Spatafora J.W."/>
            <person name="Crous P.W."/>
            <person name="Grigoriev I.V."/>
        </authorList>
    </citation>
    <scope>NUCLEOTIDE SEQUENCE [LARGE SCALE GENOMIC DNA]</scope>
    <source>
        <strain evidence="3 4">CBS 611.86</strain>
    </source>
</reference>
<sequence>MSKTAHESTSFISATSSALAPHPSPTRVNWKSGSLACATAALSVFLLNLTIIIWGEKRNGFPSLSKADEKRVLYDGDCTTTKRLNIAAHLLINVFSTVLLGASNYCMQCMSAPTRAEVDRAHKRGRYNSTIFSSLGAQMYDIFSANEAFAHDPLAKINLVSGSLEYNYNTSESLLGPVNMTQLERLDINECIAAYAQNYQTARGNLFLVFPNGTTDFQDEQGSLVHFEAQDVPMSALFEFGPFKWMCLNSRCTVGGSRASCEASIPCITASPREWAPFKKEIAYCLSEKIPEHCQLGYSIHLALAVLFMSLTKTALMLYIALRFRERPLLTVGDAIASFLKRPDVFTQRGCLVGRTDAQQLFDSSGVVRQPKRYVSKPVRRVHAASATRTGVLEVSTLIRWWLPESLIVNVAVANSPQLVFSFLYLTYNGLATTMSLASEWSAYAHTRKGLRVSINPQRRQRSTYFLQLPPRLGIPLMVMSGTMHWLISQSLFLVSVNVYNPRDASRGTTPDEDNSYTTCGYSPTAILATITVGTVAFLCVVGLGGKKLKSGMPVAGSCSAAIAAACRPGVETESEGRDDAPLEMVKWGVMKDGYGDEVGHCGFSVEKVGVPVDGDFYE</sequence>
<feature type="domain" description="DUF6536" evidence="2">
    <location>
        <begin position="30"/>
        <end position="127"/>
    </location>
</feature>
<comment type="caution">
    <text evidence="3">The sequence shown here is derived from an EMBL/GenBank/DDBJ whole genome shotgun (WGS) entry which is preliminary data.</text>
</comment>
<dbReference type="Pfam" id="PF20163">
    <property type="entry name" value="DUF6536"/>
    <property type="match status" value="1"/>
</dbReference>
<name>A0A7C8I0K9_9PLEO</name>
<feature type="transmembrane region" description="Helical" evidence="1">
    <location>
        <begin position="33"/>
        <end position="54"/>
    </location>
</feature>
<feature type="transmembrane region" description="Helical" evidence="1">
    <location>
        <begin position="465"/>
        <end position="488"/>
    </location>
</feature>
<dbReference type="AlphaFoldDB" id="A0A7C8I0K9"/>
<organism evidence="3 4">
    <name type="scientific">Massariosphaeria phaeospora</name>
    <dbReference type="NCBI Taxonomy" id="100035"/>
    <lineage>
        <taxon>Eukaryota</taxon>
        <taxon>Fungi</taxon>
        <taxon>Dikarya</taxon>
        <taxon>Ascomycota</taxon>
        <taxon>Pezizomycotina</taxon>
        <taxon>Dothideomycetes</taxon>
        <taxon>Pleosporomycetidae</taxon>
        <taxon>Pleosporales</taxon>
        <taxon>Pleosporales incertae sedis</taxon>
        <taxon>Massariosphaeria</taxon>
    </lineage>
</organism>
<keyword evidence="1" id="KW-0812">Transmembrane</keyword>
<evidence type="ECO:0000313" key="3">
    <source>
        <dbReference type="EMBL" id="KAF2867468.1"/>
    </source>
</evidence>
<dbReference type="EMBL" id="JAADJZ010000023">
    <property type="protein sequence ID" value="KAF2867468.1"/>
    <property type="molecule type" value="Genomic_DNA"/>
</dbReference>
<keyword evidence="1" id="KW-0472">Membrane</keyword>
<evidence type="ECO:0000313" key="4">
    <source>
        <dbReference type="Proteomes" id="UP000481861"/>
    </source>
</evidence>
<accession>A0A7C8I0K9</accession>
<keyword evidence="1" id="KW-1133">Transmembrane helix</keyword>
<dbReference type="OrthoDB" id="5429634at2759"/>
<dbReference type="Proteomes" id="UP000481861">
    <property type="component" value="Unassembled WGS sequence"/>
</dbReference>
<gene>
    <name evidence="3" type="ORF">BDV95DRAFT_671224</name>
</gene>
<dbReference type="PANTHER" id="PTHR35395">
    <property type="entry name" value="DUF6536 DOMAIN-CONTAINING PROTEIN"/>
    <property type="match status" value="1"/>
</dbReference>
<feature type="transmembrane region" description="Helical" evidence="1">
    <location>
        <begin position="298"/>
        <end position="322"/>
    </location>
</feature>
<dbReference type="PANTHER" id="PTHR35395:SF1">
    <property type="entry name" value="DUF6536 DOMAIN-CONTAINING PROTEIN"/>
    <property type="match status" value="1"/>
</dbReference>
<evidence type="ECO:0000259" key="2">
    <source>
        <dbReference type="Pfam" id="PF20163"/>
    </source>
</evidence>
<keyword evidence="4" id="KW-1185">Reference proteome</keyword>
<protein>
    <recommendedName>
        <fullName evidence="2">DUF6536 domain-containing protein</fullName>
    </recommendedName>
</protein>